<keyword evidence="4" id="KW-0547">Nucleotide-binding</keyword>
<feature type="domain" description="ABC transporter" evidence="7">
    <location>
        <begin position="2"/>
        <end position="239"/>
    </location>
</feature>
<evidence type="ECO:0000256" key="3">
    <source>
        <dbReference type="ARBA" id="ARBA00022475"/>
    </source>
</evidence>
<dbReference type="PANTHER" id="PTHR43166:SF35">
    <property type="entry name" value="L-CYSTINE IMPORT ATP-BINDING PROTEIN TCYN"/>
    <property type="match status" value="1"/>
</dbReference>
<keyword evidence="2" id="KW-0813">Transport</keyword>
<gene>
    <name evidence="8" type="ORF">CCE28_06260</name>
</gene>
<proteinExistence type="predicted"/>
<keyword evidence="9" id="KW-1185">Reference proteome</keyword>
<dbReference type="Gene3D" id="3.40.50.300">
    <property type="entry name" value="P-loop containing nucleotide triphosphate hydrolases"/>
    <property type="match status" value="1"/>
</dbReference>
<dbReference type="CDD" id="cd03262">
    <property type="entry name" value="ABC_HisP_GlnQ"/>
    <property type="match status" value="1"/>
</dbReference>
<keyword evidence="5 8" id="KW-0067">ATP-binding</keyword>
<dbReference type="PIRSF" id="PIRSF039085">
    <property type="entry name" value="ABC_ATPase_HisP"/>
    <property type="match status" value="1"/>
</dbReference>
<dbReference type="InterPro" id="IPR017871">
    <property type="entry name" value="ABC_transporter-like_CS"/>
</dbReference>
<dbReference type="Proteomes" id="UP000216024">
    <property type="component" value="Unassembled WGS sequence"/>
</dbReference>
<evidence type="ECO:0000256" key="6">
    <source>
        <dbReference type="ARBA" id="ARBA00023136"/>
    </source>
</evidence>
<evidence type="ECO:0000256" key="4">
    <source>
        <dbReference type="ARBA" id="ARBA00022741"/>
    </source>
</evidence>
<dbReference type="InterPro" id="IPR003439">
    <property type="entry name" value="ABC_transporter-like_ATP-bd"/>
</dbReference>
<dbReference type="EMBL" id="NIBG01000003">
    <property type="protein sequence ID" value="PAB60497.1"/>
    <property type="molecule type" value="Genomic_DNA"/>
</dbReference>
<dbReference type="PANTHER" id="PTHR43166">
    <property type="entry name" value="AMINO ACID IMPORT ATP-BINDING PROTEIN"/>
    <property type="match status" value="1"/>
</dbReference>
<dbReference type="FunFam" id="3.40.50.300:FF:000020">
    <property type="entry name" value="Amino acid ABC transporter ATP-binding component"/>
    <property type="match status" value="1"/>
</dbReference>
<comment type="subcellular location">
    <subcellularLocation>
        <location evidence="1">Cell membrane</location>
        <topology evidence="1">Peripheral membrane protein</topology>
    </subcellularLocation>
</comment>
<dbReference type="InterPro" id="IPR030679">
    <property type="entry name" value="ABC_ATPase_HisP-typ"/>
</dbReference>
<dbReference type="PROSITE" id="PS50893">
    <property type="entry name" value="ABC_TRANSPORTER_2"/>
    <property type="match status" value="1"/>
</dbReference>
<dbReference type="RefSeq" id="WP_095132057.1">
    <property type="nucleotide sequence ID" value="NZ_NIBG01000003.1"/>
</dbReference>
<dbReference type="SMART" id="SM00382">
    <property type="entry name" value="AAA"/>
    <property type="match status" value="1"/>
</dbReference>
<evidence type="ECO:0000313" key="8">
    <source>
        <dbReference type="EMBL" id="PAB60497.1"/>
    </source>
</evidence>
<accession>A0A267MM42</accession>
<dbReference type="InterPro" id="IPR003593">
    <property type="entry name" value="AAA+_ATPase"/>
</dbReference>
<name>A0A267MM42_9FIRM</name>
<organism evidence="8 9">
    <name type="scientific">Anaeromicrobium sediminis</name>
    <dbReference type="NCBI Taxonomy" id="1478221"/>
    <lineage>
        <taxon>Bacteria</taxon>
        <taxon>Bacillati</taxon>
        <taxon>Bacillota</taxon>
        <taxon>Clostridia</taxon>
        <taxon>Peptostreptococcales</taxon>
        <taxon>Thermotaleaceae</taxon>
        <taxon>Anaeromicrobium</taxon>
    </lineage>
</organism>
<evidence type="ECO:0000256" key="2">
    <source>
        <dbReference type="ARBA" id="ARBA00022448"/>
    </source>
</evidence>
<dbReference type="PROSITE" id="PS00211">
    <property type="entry name" value="ABC_TRANSPORTER_1"/>
    <property type="match status" value="1"/>
</dbReference>
<keyword evidence="3" id="KW-1003">Cell membrane</keyword>
<dbReference type="GO" id="GO:0015424">
    <property type="term" value="F:ABC-type amino acid transporter activity"/>
    <property type="evidence" value="ECO:0007669"/>
    <property type="project" value="InterPro"/>
</dbReference>
<dbReference type="GO" id="GO:0005886">
    <property type="term" value="C:plasma membrane"/>
    <property type="evidence" value="ECO:0007669"/>
    <property type="project" value="UniProtKB-SubCell"/>
</dbReference>
<dbReference type="GO" id="GO:0016887">
    <property type="term" value="F:ATP hydrolysis activity"/>
    <property type="evidence" value="ECO:0007669"/>
    <property type="project" value="InterPro"/>
</dbReference>
<evidence type="ECO:0000256" key="5">
    <source>
        <dbReference type="ARBA" id="ARBA00022840"/>
    </source>
</evidence>
<evidence type="ECO:0000313" key="9">
    <source>
        <dbReference type="Proteomes" id="UP000216024"/>
    </source>
</evidence>
<evidence type="ECO:0000259" key="7">
    <source>
        <dbReference type="PROSITE" id="PS50893"/>
    </source>
</evidence>
<dbReference type="SUPFAM" id="SSF52540">
    <property type="entry name" value="P-loop containing nucleoside triphosphate hydrolases"/>
    <property type="match status" value="1"/>
</dbReference>
<sequence length="245" mass="27521">MIEIKGLYKSFGDLEVLKDIDLQVKKGEILVIIGPSGSGKSTLLRCLNYLEKPNSGIIRVNNTKIDSKNVKNEEIYSLRKESAMVFQNYNLFNNKTVMENITEALVVVRKMEKSKAIKIGEELLKKVGLIEKRDSYPNSLSGGQKQRVAIARAMALKPSVILFDEPTSALDPELVGEVLEVMRDLTKLDITSIIVTHEMEFAKDVADRVIFMDNGKIVEMGSPNEIFSNPSNERTKEFLRKVIGK</sequence>
<dbReference type="GO" id="GO:0005524">
    <property type="term" value="F:ATP binding"/>
    <property type="evidence" value="ECO:0007669"/>
    <property type="project" value="UniProtKB-KW"/>
</dbReference>
<evidence type="ECO:0000256" key="1">
    <source>
        <dbReference type="ARBA" id="ARBA00004202"/>
    </source>
</evidence>
<comment type="caution">
    <text evidence="8">The sequence shown here is derived from an EMBL/GenBank/DDBJ whole genome shotgun (WGS) entry which is preliminary data.</text>
</comment>
<reference evidence="8 9" key="1">
    <citation type="submission" date="2017-06" db="EMBL/GenBank/DDBJ databases">
        <title>Draft genome sequence of anaerobic fermentative bacterium Anaeromicrobium sediminis DY2726D isolated from West Pacific Ocean sediments.</title>
        <authorList>
            <person name="Zeng X."/>
        </authorList>
    </citation>
    <scope>NUCLEOTIDE SEQUENCE [LARGE SCALE GENOMIC DNA]</scope>
    <source>
        <strain evidence="8 9">DY2726D</strain>
    </source>
</reference>
<protein>
    <submittedName>
        <fullName evidence="8">Amino acid ABC transporter ATP-binding protein</fullName>
    </submittedName>
</protein>
<dbReference type="OrthoDB" id="9804199at2"/>
<keyword evidence="6" id="KW-0472">Membrane</keyword>
<dbReference type="InterPro" id="IPR050086">
    <property type="entry name" value="MetN_ABC_transporter-like"/>
</dbReference>
<dbReference type="InterPro" id="IPR027417">
    <property type="entry name" value="P-loop_NTPase"/>
</dbReference>
<dbReference type="AlphaFoldDB" id="A0A267MM42"/>
<dbReference type="Pfam" id="PF00005">
    <property type="entry name" value="ABC_tran"/>
    <property type="match status" value="1"/>
</dbReference>